<gene>
    <name evidence="2" type="ORF">CINC_LOCUS2763</name>
</gene>
<dbReference type="OrthoDB" id="6375801at2759"/>
<dbReference type="AlphaFoldDB" id="A0A9N8KVJ7"/>
<keyword evidence="3" id="KW-1185">Reference proteome</keyword>
<evidence type="ECO:0000256" key="1">
    <source>
        <dbReference type="SAM" id="MobiDB-lite"/>
    </source>
</evidence>
<proteinExistence type="predicted"/>
<organism evidence="2 3">
    <name type="scientific">Chrysodeixis includens</name>
    <name type="common">Soybean looper</name>
    <name type="synonym">Pseudoplusia includens</name>
    <dbReference type="NCBI Taxonomy" id="689277"/>
    <lineage>
        <taxon>Eukaryota</taxon>
        <taxon>Metazoa</taxon>
        <taxon>Ecdysozoa</taxon>
        <taxon>Arthropoda</taxon>
        <taxon>Hexapoda</taxon>
        <taxon>Insecta</taxon>
        <taxon>Pterygota</taxon>
        <taxon>Neoptera</taxon>
        <taxon>Endopterygota</taxon>
        <taxon>Lepidoptera</taxon>
        <taxon>Glossata</taxon>
        <taxon>Ditrysia</taxon>
        <taxon>Noctuoidea</taxon>
        <taxon>Noctuidae</taxon>
        <taxon>Plusiinae</taxon>
        <taxon>Chrysodeixis</taxon>
    </lineage>
</organism>
<evidence type="ECO:0000313" key="3">
    <source>
        <dbReference type="Proteomes" id="UP001154114"/>
    </source>
</evidence>
<reference evidence="2" key="1">
    <citation type="submission" date="2021-12" db="EMBL/GenBank/DDBJ databases">
        <authorList>
            <person name="King R."/>
        </authorList>
    </citation>
    <scope>NUCLEOTIDE SEQUENCE</scope>
</reference>
<sequence>MLRNDSAVSPTPAALAAGGAPAGAARGTRDVSVSVASDEGRLAGPPPSRWENLKRSKRKLKKREDLPELKANAKGALTDIVQEADVLQKDLLLPKEIQEYKGTMKVHQMVWSS</sequence>
<dbReference type="EMBL" id="LR824017">
    <property type="protein sequence ID" value="CAD0201085.1"/>
    <property type="molecule type" value="Genomic_DNA"/>
</dbReference>
<protein>
    <submittedName>
        <fullName evidence="2">Uncharacterized protein</fullName>
    </submittedName>
</protein>
<feature type="compositionally biased region" description="Low complexity" evidence="1">
    <location>
        <begin position="10"/>
        <end position="25"/>
    </location>
</feature>
<evidence type="ECO:0000313" key="2">
    <source>
        <dbReference type="EMBL" id="CAD0201085.1"/>
    </source>
</evidence>
<feature type="region of interest" description="Disordered" evidence="1">
    <location>
        <begin position="1"/>
        <end position="56"/>
    </location>
</feature>
<dbReference type="Proteomes" id="UP001154114">
    <property type="component" value="Chromosome 14"/>
</dbReference>
<accession>A0A9N8KVJ7</accession>
<name>A0A9N8KVJ7_CHRIL</name>